<reference evidence="1" key="1">
    <citation type="journal article" date="2021" name="Proc. Natl. Acad. Sci. U.S.A.">
        <title>A Catalog of Tens of Thousands of Viruses from Human Metagenomes Reveals Hidden Associations with Chronic Diseases.</title>
        <authorList>
            <person name="Tisza M.J."/>
            <person name="Buck C.B."/>
        </authorList>
    </citation>
    <scope>NUCLEOTIDE SEQUENCE</scope>
    <source>
        <strain evidence="1">Cthjx9</strain>
    </source>
</reference>
<name>A0A8S5M2D5_9CAUD</name>
<sequence>MSRLVLNFHSHSLLGACPQQGSLFGCKVT</sequence>
<evidence type="ECO:0000313" key="1">
    <source>
        <dbReference type="EMBL" id="DAD76481.1"/>
    </source>
</evidence>
<dbReference type="EMBL" id="BK014803">
    <property type="protein sequence ID" value="DAD76481.1"/>
    <property type="molecule type" value="Genomic_DNA"/>
</dbReference>
<organism evidence="1">
    <name type="scientific">Siphoviridae sp. cthjx9</name>
    <dbReference type="NCBI Taxonomy" id="2826426"/>
    <lineage>
        <taxon>Viruses</taxon>
        <taxon>Duplodnaviria</taxon>
        <taxon>Heunggongvirae</taxon>
        <taxon>Uroviricota</taxon>
        <taxon>Caudoviricetes</taxon>
    </lineage>
</organism>
<protein>
    <submittedName>
        <fullName evidence="1">Uncharacterized protein</fullName>
    </submittedName>
</protein>
<accession>A0A8S5M2D5</accession>
<proteinExistence type="predicted"/>
<dbReference type="PROSITE" id="PS51257">
    <property type="entry name" value="PROKAR_LIPOPROTEIN"/>
    <property type="match status" value="1"/>
</dbReference>